<dbReference type="STRING" id="420953.SAMN05192543_105127"/>
<dbReference type="AlphaFoldDB" id="A0A1I3MVJ4"/>
<accession>A0A1I3MVJ4</accession>
<dbReference type="GO" id="GO:0046930">
    <property type="term" value="C:pore complex"/>
    <property type="evidence" value="ECO:0007669"/>
    <property type="project" value="UniProtKB-KW"/>
</dbReference>
<dbReference type="Proteomes" id="UP000199548">
    <property type="component" value="Unassembled WGS sequence"/>
</dbReference>
<dbReference type="PRINTS" id="PR00182">
    <property type="entry name" value="ECOLNEIPORIN"/>
</dbReference>
<dbReference type="EMBL" id="FOQU01000005">
    <property type="protein sequence ID" value="SFJ00998.1"/>
    <property type="molecule type" value="Genomic_DNA"/>
</dbReference>
<keyword evidence="14" id="KW-1185">Reference proteome</keyword>
<evidence type="ECO:0000256" key="5">
    <source>
        <dbReference type="ARBA" id="ARBA00022692"/>
    </source>
</evidence>
<dbReference type="InterPro" id="IPR033900">
    <property type="entry name" value="Gram_neg_porin_domain"/>
</dbReference>
<dbReference type="GO" id="GO:0009279">
    <property type="term" value="C:cell outer membrane"/>
    <property type="evidence" value="ECO:0007669"/>
    <property type="project" value="UniProtKB-SubCell"/>
</dbReference>
<keyword evidence="5" id="KW-0812">Transmembrane</keyword>
<evidence type="ECO:0000256" key="4">
    <source>
        <dbReference type="ARBA" id="ARBA00022452"/>
    </source>
</evidence>
<evidence type="ECO:0000313" key="13">
    <source>
        <dbReference type="EMBL" id="SFJ00998.1"/>
    </source>
</evidence>
<reference evidence="13 14" key="1">
    <citation type="submission" date="2016-10" db="EMBL/GenBank/DDBJ databases">
        <authorList>
            <person name="de Groot N.N."/>
        </authorList>
    </citation>
    <scope>NUCLEOTIDE SEQUENCE [LARGE SCALE GENOMIC DNA]</scope>
    <source>
        <strain evidence="13 14">LMG 23650</strain>
    </source>
</reference>
<evidence type="ECO:0000256" key="8">
    <source>
        <dbReference type="ARBA" id="ARBA00023114"/>
    </source>
</evidence>
<organism evidence="13 14">
    <name type="scientific">Paraburkholderia megapolitana</name>
    <dbReference type="NCBI Taxonomy" id="420953"/>
    <lineage>
        <taxon>Bacteria</taxon>
        <taxon>Pseudomonadati</taxon>
        <taxon>Pseudomonadota</taxon>
        <taxon>Betaproteobacteria</taxon>
        <taxon>Burkholderiales</taxon>
        <taxon>Burkholderiaceae</taxon>
        <taxon>Paraburkholderia</taxon>
    </lineage>
</organism>
<comment type="subunit">
    <text evidence="2">Homotrimer.</text>
</comment>
<evidence type="ECO:0000259" key="12">
    <source>
        <dbReference type="Pfam" id="PF13609"/>
    </source>
</evidence>
<protein>
    <submittedName>
        <fullName evidence="13">Outer membrane protein (Porin)</fullName>
    </submittedName>
</protein>
<keyword evidence="7" id="KW-0406">Ion transport</keyword>
<evidence type="ECO:0000256" key="7">
    <source>
        <dbReference type="ARBA" id="ARBA00023065"/>
    </source>
</evidence>
<name>A0A1I3MVJ4_9BURK</name>
<dbReference type="Gene3D" id="2.40.160.10">
    <property type="entry name" value="Porin"/>
    <property type="match status" value="1"/>
</dbReference>
<keyword evidence="6" id="KW-0732">Signal</keyword>
<dbReference type="Pfam" id="PF13609">
    <property type="entry name" value="Porin_4"/>
    <property type="match status" value="1"/>
</dbReference>
<comment type="subcellular location">
    <subcellularLocation>
        <location evidence="1">Cell outer membrane</location>
        <topology evidence="1">Multi-pass membrane protein</topology>
    </subcellularLocation>
</comment>
<evidence type="ECO:0000256" key="2">
    <source>
        <dbReference type="ARBA" id="ARBA00011233"/>
    </source>
</evidence>
<dbReference type="InterPro" id="IPR001702">
    <property type="entry name" value="Porin_Gram-ve"/>
</dbReference>
<gene>
    <name evidence="13" type="ORF">SAMN05192543_105127</name>
</gene>
<dbReference type="SUPFAM" id="SSF56935">
    <property type="entry name" value="Porins"/>
    <property type="match status" value="1"/>
</dbReference>
<evidence type="ECO:0000256" key="6">
    <source>
        <dbReference type="ARBA" id="ARBA00022729"/>
    </source>
</evidence>
<evidence type="ECO:0000256" key="10">
    <source>
        <dbReference type="ARBA" id="ARBA00023237"/>
    </source>
</evidence>
<keyword evidence="3" id="KW-0813">Transport</keyword>
<dbReference type="PRINTS" id="PR00184">
    <property type="entry name" value="NEISSPPORIN"/>
</dbReference>
<keyword evidence="10" id="KW-0998">Cell outer membrane</keyword>
<dbReference type="PANTHER" id="PTHR34501:SF9">
    <property type="entry name" value="MAJOR OUTER MEMBRANE PROTEIN P.IA"/>
    <property type="match status" value="1"/>
</dbReference>
<dbReference type="PANTHER" id="PTHR34501">
    <property type="entry name" value="PROTEIN YDDL-RELATED"/>
    <property type="match status" value="1"/>
</dbReference>
<evidence type="ECO:0000256" key="9">
    <source>
        <dbReference type="ARBA" id="ARBA00023136"/>
    </source>
</evidence>
<dbReference type="CDD" id="cd00342">
    <property type="entry name" value="gram_neg_porins"/>
    <property type="match status" value="1"/>
</dbReference>
<feature type="region of interest" description="Disordered" evidence="11">
    <location>
        <begin position="1"/>
        <end position="21"/>
    </location>
</feature>
<proteinExistence type="predicted"/>
<keyword evidence="4" id="KW-1134">Transmembrane beta strand</keyword>
<dbReference type="InterPro" id="IPR002299">
    <property type="entry name" value="Porin_Neis"/>
</dbReference>
<evidence type="ECO:0000313" key="14">
    <source>
        <dbReference type="Proteomes" id="UP000199548"/>
    </source>
</evidence>
<sequence length="429" mass="45365">MSRRQQHHSPSVPTGKPNVASRTPRFHSLCVGAMLGTLPLLAHAQSSVTLYGILDDSISWQSSQTSLGSTSGGRSSVKLGSGVWAGSRFGLKGSEDLGGGTKAIFQLESGFNVNTGGAQYTNALFGRQAWVGLSNATYGTLTAGRQYTPYFLLLSPYSPTTWLTGYYGAHPGDLDSLDTLYRANNTLMYTSPNISGLVFSASYSLAGVPGTLSQGSTWSGALQYVNGPFGIAAGFVRTKNSTIGGGPWGSDSTMNSGGESGISAVTNGYQDAQSQQRFAVTGGYKFNNAWDISVSYSNVQYIPGVNSRFTDSAIFNTAGAVLHWKPVVAWDFATGYSYTRATKANGITSPAQYQQVNLSEYYSLSKRTGLYALQAFQRANGKTLGTPSLNPATVNQQINATPSIGDGYQSSPASSRSQFAAGVGIIHRF</sequence>
<dbReference type="InterPro" id="IPR023614">
    <property type="entry name" value="Porin_dom_sf"/>
</dbReference>
<dbReference type="InterPro" id="IPR050298">
    <property type="entry name" value="Gram-neg_bact_OMP"/>
</dbReference>
<dbReference type="GO" id="GO:0015288">
    <property type="term" value="F:porin activity"/>
    <property type="evidence" value="ECO:0007669"/>
    <property type="project" value="UniProtKB-KW"/>
</dbReference>
<evidence type="ECO:0000256" key="3">
    <source>
        <dbReference type="ARBA" id="ARBA00022448"/>
    </source>
</evidence>
<keyword evidence="9" id="KW-0472">Membrane</keyword>
<dbReference type="GO" id="GO:0034220">
    <property type="term" value="P:monoatomic ion transmembrane transport"/>
    <property type="evidence" value="ECO:0007669"/>
    <property type="project" value="InterPro"/>
</dbReference>
<evidence type="ECO:0000256" key="1">
    <source>
        <dbReference type="ARBA" id="ARBA00004571"/>
    </source>
</evidence>
<keyword evidence="8" id="KW-0626">Porin</keyword>
<dbReference type="OrthoDB" id="8982743at2"/>
<evidence type="ECO:0000256" key="11">
    <source>
        <dbReference type="SAM" id="MobiDB-lite"/>
    </source>
</evidence>
<feature type="domain" description="Porin" evidence="12">
    <location>
        <begin position="34"/>
        <end position="378"/>
    </location>
</feature>